<feature type="compositionally biased region" description="Basic and acidic residues" evidence="1">
    <location>
        <begin position="13"/>
        <end position="23"/>
    </location>
</feature>
<gene>
    <name evidence="2" type="ORF">QBC37DRAFT_107734</name>
</gene>
<sequence length="453" mass="48759">MPRPARMPTGNVLHKEKDRERRPSFGRKASFSASSPGKEGQRRTSSSSSPSSKGGNGFASGRPAIQVVTNSDPVPPIPDFDFGLVQTATAKLSRETETIQSPASADSFSRMLSRTAPTPVNGYSVASTSQLAPPAMVGGGQQSELSMIHQHIQEMANKRISTLDYLRKAHEGRVYWFNTLLFDKPDLARMSYFDSRKLARRATNYFLLGLSLPAVTDLNANNPKDFLASLDELLDEFEKFQANHPENGTAASSLSRARIPQMFRRATAPSSKVRRSSNATSTSLSTTSSFPMPGSSHGGPSGSDIGYPLEPTESNGAGVSSVSLSSGGGASTVTAMSVEPPASAMHFAASETDLLPGERYEHLLTPSLPFDPDFFETFATLCDVLIDTYTRLLSLVPTPRECTATIGELFRQADGKIRKIIIQGVIKEFEDSSRQGVKTEVANIGKVVLGGLM</sequence>
<proteinExistence type="predicted"/>
<evidence type="ECO:0000256" key="1">
    <source>
        <dbReference type="SAM" id="MobiDB-lite"/>
    </source>
</evidence>
<feature type="region of interest" description="Disordered" evidence="1">
    <location>
        <begin position="265"/>
        <end position="323"/>
    </location>
</feature>
<feature type="compositionally biased region" description="Low complexity" evidence="1">
    <location>
        <begin position="314"/>
        <end position="323"/>
    </location>
</feature>
<name>A0AAN6YHT7_9PEZI</name>
<evidence type="ECO:0000313" key="3">
    <source>
        <dbReference type="Proteomes" id="UP001301769"/>
    </source>
</evidence>
<dbReference type="PANTHER" id="PTHR37332:SF1">
    <property type="entry name" value="ELMO DOMAIN-CONTAINING PROTEIN"/>
    <property type="match status" value="1"/>
</dbReference>
<accession>A0AAN6YHT7</accession>
<dbReference type="Proteomes" id="UP001301769">
    <property type="component" value="Unassembled WGS sequence"/>
</dbReference>
<dbReference type="PANTHER" id="PTHR37332">
    <property type="entry name" value="EXPRESSED PROTEIN"/>
    <property type="match status" value="1"/>
</dbReference>
<reference evidence="2" key="1">
    <citation type="journal article" date="2023" name="Mol. Phylogenet. Evol.">
        <title>Genome-scale phylogeny and comparative genomics of the fungal order Sordariales.</title>
        <authorList>
            <person name="Hensen N."/>
            <person name="Bonometti L."/>
            <person name="Westerberg I."/>
            <person name="Brannstrom I.O."/>
            <person name="Guillou S."/>
            <person name="Cros-Aarteil S."/>
            <person name="Calhoun S."/>
            <person name="Haridas S."/>
            <person name="Kuo A."/>
            <person name="Mondo S."/>
            <person name="Pangilinan J."/>
            <person name="Riley R."/>
            <person name="LaButti K."/>
            <person name="Andreopoulos B."/>
            <person name="Lipzen A."/>
            <person name="Chen C."/>
            <person name="Yan M."/>
            <person name="Daum C."/>
            <person name="Ng V."/>
            <person name="Clum A."/>
            <person name="Steindorff A."/>
            <person name="Ohm R.A."/>
            <person name="Martin F."/>
            <person name="Silar P."/>
            <person name="Natvig D.O."/>
            <person name="Lalanne C."/>
            <person name="Gautier V."/>
            <person name="Ament-Velasquez S.L."/>
            <person name="Kruys A."/>
            <person name="Hutchinson M.I."/>
            <person name="Powell A.J."/>
            <person name="Barry K."/>
            <person name="Miller A.N."/>
            <person name="Grigoriev I.V."/>
            <person name="Debuchy R."/>
            <person name="Gladieux P."/>
            <person name="Hiltunen Thoren M."/>
            <person name="Johannesson H."/>
        </authorList>
    </citation>
    <scope>NUCLEOTIDE SEQUENCE</scope>
    <source>
        <strain evidence="2">PSN293</strain>
    </source>
</reference>
<comment type="caution">
    <text evidence="2">The sequence shown here is derived from an EMBL/GenBank/DDBJ whole genome shotgun (WGS) entry which is preliminary data.</text>
</comment>
<dbReference type="AlphaFoldDB" id="A0AAN6YHT7"/>
<feature type="compositionally biased region" description="Low complexity" evidence="1">
    <location>
        <begin position="276"/>
        <end position="295"/>
    </location>
</feature>
<evidence type="ECO:0000313" key="2">
    <source>
        <dbReference type="EMBL" id="KAK4219543.1"/>
    </source>
</evidence>
<organism evidence="2 3">
    <name type="scientific">Rhypophila decipiens</name>
    <dbReference type="NCBI Taxonomy" id="261697"/>
    <lineage>
        <taxon>Eukaryota</taxon>
        <taxon>Fungi</taxon>
        <taxon>Dikarya</taxon>
        <taxon>Ascomycota</taxon>
        <taxon>Pezizomycotina</taxon>
        <taxon>Sordariomycetes</taxon>
        <taxon>Sordariomycetidae</taxon>
        <taxon>Sordariales</taxon>
        <taxon>Naviculisporaceae</taxon>
        <taxon>Rhypophila</taxon>
    </lineage>
</organism>
<feature type="region of interest" description="Disordered" evidence="1">
    <location>
        <begin position="1"/>
        <end position="69"/>
    </location>
</feature>
<reference evidence="2" key="2">
    <citation type="submission" date="2023-05" db="EMBL/GenBank/DDBJ databases">
        <authorList>
            <consortium name="Lawrence Berkeley National Laboratory"/>
            <person name="Steindorff A."/>
            <person name="Hensen N."/>
            <person name="Bonometti L."/>
            <person name="Westerberg I."/>
            <person name="Brannstrom I.O."/>
            <person name="Guillou S."/>
            <person name="Cros-Aarteil S."/>
            <person name="Calhoun S."/>
            <person name="Haridas S."/>
            <person name="Kuo A."/>
            <person name="Mondo S."/>
            <person name="Pangilinan J."/>
            <person name="Riley R."/>
            <person name="Labutti K."/>
            <person name="Andreopoulos B."/>
            <person name="Lipzen A."/>
            <person name="Chen C."/>
            <person name="Yanf M."/>
            <person name="Daum C."/>
            <person name="Ng V."/>
            <person name="Clum A."/>
            <person name="Ohm R."/>
            <person name="Martin F."/>
            <person name="Silar P."/>
            <person name="Natvig D."/>
            <person name="Lalanne C."/>
            <person name="Gautier V."/>
            <person name="Ament-Velasquez S.L."/>
            <person name="Kruys A."/>
            <person name="Hutchinson M.I."/>
            <person name="Powell A.J."/>
            <person name="Barry K."/>
            <person name="Miller A.N."/>
            <person name="Grigoriev I.V."/>
            <person name="Debuchy R."/>
            <person name="Gladieux P."/>
            <person name="Thoren M.H."/>
            <person name="Johannesson H."/>
        </authorList>
    </citation>
    <scope>NUCLEOTIDE SEQUENCE</scope>
    <source>
        <strain evidence="2">PSN293</strain>
    </source>
</reference>
<keyword evidence="3" id="KW-1185">Reference proteome</keyword>
<protein>
    <submittedName>
        <fullName evidence="2">Uncharacterized protein</fullName>
    </submittedName>
</protein>
<dbReference type="EMBL" id="MU858047">
    <property type="protein sequence ID" value="KAK4219543.1"/>
    <property type="molecule type" value="Genomic_DNA"/>
</dbReference>